<evidence type="ECO:0000313" key="2">
    <source>
        <dbReference type="EMBL" id="KAJ1219280.1"/>
    </source>
</evidence>
<sequence>MCQLIGGVVEGTVGAAGAVLWARAALELRKTCSAMAHLPLRWRSSGSSSRSSRVSTSTLLTLEWIVDDGAYDAYVPGVKGGSPAVQTAEETVGLVRGRGRRRLGKESLGSTNKSGPPREVNIRGKSVGRWGVIGEYSKEFPLVGSPRKNIFDAKSAKKGKVDSPMIARPKITPSLRSYYKNLPLGTSDDCTRFMELEEGEGLQSSVIKTMEKVGTEVRVEEMAVRDKSENKKDRCPVLSVNSESQEEQSGESPPGPMVNKSHAPGISQILRMEYGEGTAMLSPMEEMITKLVEEIKKGFSVSEANQASIKEVSEIL</sequence>
<feature type="compositionally biased region" description="Basic and acidic residues" evidence="1">
    <location>
        <begin position="224"/>
        <end position="235"/>
    </location>
</feature>
<protein>
    <submittedName>
        <fullName evidence="2">Uncharacterized protein</fullName>
    </submittedName>
</protein>
<dbReference type="EMBL" id="JANPWB010000001">
    <property type="protein sequence ID" value="KAJ1219280.1"/>
    <property type="molecule type" value="Genomic_DNA"/>
</dbReference>
<accession>A0AAV7X2Q0</accession>
<keyword evidence="3" id="KW-1185">Reference proteome</keyword>
<evidence type="ECO:0000313" key="3">
    <source>
        <dbReference type="Proteomes" id="UP001066276"/>
    </source>
</evidence>
<name>A0AAV7X2Q0_PLEWA</name>
<feature type="region of interest" description="Disordered" evidence="1">
    <location>
        <begin position="100"/>
        <end position="121"/>
    </location>
</feature>
<proteinExistence type="predicted"/>
<feature type="region of interest" description="Disordered" evidence="1">
    <location>
        <begin position="224"/>
        <end position="262"/>
    </location>
</feature>
<organism evidence="2 3">
    <name type="scientific">Pleurodeles waltl</name>
    <name type="common">Iberian ribbed newt</name>
    <dbReference type="NCBI Taxonomy" id="8319"/>
    <lineage>
        <taxon>Eukaryota</taxon>
        <taxon>Metazoa</taxon>
        <taxon>Chordata</taxon>
        <taxon>Craniata</taxon>
        <taxon>Vertebrata</taxon>
        <taxon>Euteleostomi</taxon>
        <taxon>Amphibia</taxon>
        <taxon>Batrachia</taxon>
        <taxon>Caudata</taxon>
        <taxon>Salamandroidea</taxon>
        <taxon>Salamandridae</taxon>
        <taxon>Pleurodelinae</taxon>
        <taxon>Pleurodeles</taxon>
    </lineage>
</organism>
<evidence type="ECO:0000256" key="1">
    <source>
        <dbReference type="SAM" id="MobiDB-lite"/>
    </source>
</evidence>
<dbReference type="Proteomes" id="UP001066276">
    <property type="component" value="Chromosome 1_1"/>
</dbReference>
<reference evidence="2" key="1">
    <citation type="journal article" date="2022" name="bioRxiv">
        <title>Sequencing and chromosome-scale assembly of the giantPleurodeles waltlgenome.</title>
        <authorList>
            <person name="Brown T."/>
            <person name="Elewa A."/>
            <person name="Iarovenko S."/>
            <person name="Subramanian E."/>
            <person name="Araus A.J."/>
            <person name="Petzold A."/>
            <person name="Susuki M."/>
            <person name="Suzuki K.-i.T."/>
            <person name="Hayashi T."/>
            <person name="Toyoda A."/>
            <person name="Oliveira C."/>
            <person name="Osipova E."/>
            <person name="Leigh N.D."/>
            <person name="Simon A."/>
            <person name="Yun M.H."/>
        </authorList>
    </citation>
    <scope>NUCLEOTIDE SEQUENCE</scope>
    <source>
        <strain evidence="2">20211129_DDA</strain>
        <tissue evidence="2">Liver</tissue>
    </source>
</reference>
<gene>
    <name evidence="2" type="ORF">NDU88_006849</name>
</gene>
<dbReference type="AlphaFoldDB" id="A0AAV7X2Q0"/>
<comment type="caution">
    <text evidence="2">The sequence shown here is derived from an EMBL/GenBank/DDBJ whole genome shotgun (WGS) entry which is preliminary data.</text>
</comment>